<evidence type="ECO:0000313" key="4">
    <source>
        <dbReference type="Proteomes" id="UP001598114"/>
    </source>
</evidence>
<protein>
    <submittedName>
        <fullName evidence="3">VCBS repeat-containing protein</fullName>
    </submittedName>
</protein>
<sequence>MKRLHIAIVCLGLVACSKEILTHKLSTDASPMNGGNVSPLGNSYEHGQQVNLTATPIGEYLFKEWKGSVTGTTNPASLVMDADKQVTGVFEKRQYPLTLTIEGNGTVKEEVIAVATQSQYPSGTTVKLTAIASEGWKFDRWTGDQASTNNPINLLITKNISLHADFKPITFDYLKSSFELRSNTKWLDYYDIPKQNQVDVLSPAGKSYLGGVAMADFNLDGYLDVVMAPGVNRNIRIPVEMYFYNPTNGNYVLNTSSIGGNLGTNSIIKSLVGDFNGDQIPDVFFADSGSEYGPMPSTGWPGENLSMLLSESKGKFKLSILTQFPINFYHGACSGDFDRDGDLDIFLPADCSFLLNDGKANFTRSLDVFENPVKGIVTCELVDINQDGYLDLIVGGQNTFADLPGFIDANRIYWGNGKKYELNRSLALPELSGWDLTLDFGFTDLNSDGQKELIVLRTGDSSGKGTQFYMGYNFQILAGDKSGFQDQTAIYFKENYNLSGRNIPSFLVGDFNQNGLIDIVHPDKGSSYGSPNNKNPSIIWEIDASGKFVKK</sequence>
<dbReference type="Gene3D" id="2.130.10.130">
    <property type="entry name" value="Integrin alpha, N-terminal"/>
    <property type="match status" value="1"/>
</dbReference>
<keyword evidence="1" id="KW-0732">Signal</keyword>
<dbReference type="InterPro" id="IPR013517">
    <property type="entry name" value="FG-GAP"/>
</dbReference>
<gene>
    <name evidence="3" type="ORF">SKC38_10105</name>
</gene>
<dbReference type="Proteomes" id="UP001598114">
    <property type="component" value="Unassembled WGS sequence"/>
</dbReference>
<reference evidence="3 4" key="1">
    <citation type="submission" date="2024-03" db="EMBL/GenBank/DDBJ databases">
        <title>Aquirufa genome sequencing.</title>
        <authorList>
            <person name="Pitt A."/>
            <person name="Hahn M.W."/>
        </authorList>
    </citation>
    <scope>NUCLEOTIDE SEQUENCE [LARGE SCALE GENOMIC DNA]</scope>
    <source>
        <strain evidence="3 4">PLAD-142S6K</strain>
    </source>
</reference>
<keyword evidence="4" id="KW-1185">Reference proteome</keyword>
<organism evidence="3 4">
    <name type="scientific">Aquirufa echingensis</name>
    <dbReference type="NCBI Taxonomy" id="3096516"/>
    <lineage>
        <taxon>Bacteria</taxon>
        <taxon>Pseudomonadati</taxon>
        <taxon>Bacteroidota</taxon>
        <taxon>Cytophagia</taxon>
        <taxon>Cytophagales</taxon>
        <taxon>Flectobacillaceae</taxon>
        <taxon>Aquirufa</taxon>
    </lineage>
</organism>
<accession>A0ABW6D3J7</accession>
<dbReference type="RefSeq" id="WP_377977018.1">
    <property type="nucleotide sequence ID" value="NZ_JBBKYA010000004.1"/>
</dbReference>
<dbReference type="PANTHER" id="PTHR46580">
    <property type="entry name" value="SENSOR KINASE-RELATED"/>
    <property type="match status" value="1"/>
</dbReference>
<dbReference type="Pfam" id="PF13517">
    <property type="entry name" value="FG-GAP_3"/>
    <property type="match status" value="2"/>
</dbReference>
<evidence type="ECO:0000313" key="3">
    <source>
        <dbReference type="EMBL" id="MFD3276580.1"/>
    </source>
</evidence>
<evidence type="ECO:0000259" key="2">
    <source>
        <dbReference type="Pfam" id="PF18998"/>
    </source>
</evidence>
<name>A0ABW6D3J7_9BACT</name>
<evidence type="ECO:0000256" key="1">
    <source>
        <dbReference type="ARBA" id="ARBA00022729"/>
    </source>
</evidence>
<feature type="domain" description="Bacterial repeat" evidence="2">
    <location>
        <begin position="95"/>
        <end position="169"/>
    </location>
</feature>
<dbReference type="SUPFAM" id="SSF69318">
    <property type="entry name" value="Integrin alpha N-terminal domain"/>
    <property type="match status" value="1"/>
</dbReference>
<dbReference type="InterPro" id="IPR028994">
    <property type="entry name" value="Integrin_alpha_N"/>
</dbReference>
<dbReference type="PANTHER" id="PTHR46580:SF4">
    <property type="entry name" value="ATP_GTP-BINDING PROTEIN"/>
    <property type="match status" value="1"/>
</dbReference>
<feature type="domain" description="Bacterial repeat" evidence="2">
    <location>
        <begin position="27"/>
        <end position="93"/>
    </location>
</feature>
<dbReference type="PROSITE" id="PS51257">
    <property type="entry name" value="PROKAR_LIPOPROTEIN"/>
    <property type="match status" value="1"/>
</dbReference>
<proteinExistence type="predicted"/>
<comment type="caution">
    <text evidence="3">The sequence shown here is derived from an EMBL/GenBank/DDBJ whole genome shotgun (WGS) entry which is preliminary data.</text>
</comment>
<dbReference type="Pfam" id="PF18998">
    <property type="entry name" value="Flg_new_2"/>
    <property type="match status" value="2"/>
</dbReference>
<dbReference type="EMBL" id="JBBKYA010000004">
    <property type="protein sequence ID" value="MFD3276580.1"/>
    <property type="molecule type" value="Genomic_DNA"/>
</dbReference>
<dbReference type="InterPro" id="IPR044060">
    <property type="entry name" value="Bacterial_rp_domain"/>
</dbReference>